<dbReference type="GO" id="GO:0097367">
    <property type="term" value="F:carbohydrate derivative binding"/>
    <property type="evidence" value="ECO:0007669"/>
    <property type="project" value="InterPro"/>
</dbReference>
<gene>
    <name evidence="3" type="ORF">F3N42_06105</name>
</gene>
<dbReference type="Gene3D" id="3.40.50.10490">
    <property type="entry name" value="Glucose-6-phosphate isomerase like protein, domain 1"/>
    <property type="match status" value="2"/>
</dbReference>
<evidence type="ECO:0000256" key="1">
    <source>
        <dbReference type="ARBA" id="ARBA00022737"/>
    </source>
</evidence>
<reference evidence="3 4" key="1">
    <citation type="submission" date="2019-09" db="EMBL/GenBank/DDBJ databases">
        <title>Wenzhouxiangella sp. Genome sequencing and assembly.</title>
        <authorList>
            <person name="Zhang R."/>
        </authorList>
    </citation>
    <scope>NUCLEOTIDE SEQUENCE [LARGE SCALE GENOMIC DNA]</scope>
    <source>
        <strain evidence="3 4">W260</strain>
    </source>
</reference>
<organism evidence="3 4">
    <name type="scientific">Marinihelvus fidelis</name>
    <dbReference type="NCBI Taxonomy" id="2613842"/>
    <lineage>
        <taxon>Bacteria</taxon>
        <taxon>Pseudomonadati</taxon>
        <taxon>Pseudomonadota</taxon>
        <taxon>Gammaproteobacteria</taxon>
        <taxon>Chromatiales</taxon>
        <taxon>Wenzhouxiangellaceae</taxon>
        <taxon>Marinihelvus</taxon>
    </lineage>
</organism>
<accession>A0A5N0TCT6</accession>
<dbReference type="GO" id="GO:1901135">
    <property type="term" value="P:carbohydrate derivative metabolic process"/>
    <property type="evidence" value="ECO:0007669"/>
    <property type="project" value="InterPro"/>
</dbReference>
<proteinExistence type="predicted"/>
<dbReference type="InterPro" id="IPR035466">
    <property type="entry name" value="GlmS/AgaS_SIS"/>
</dbReference>
<dbReference type="PANTHER" id="PTHR10937">
    <property type="entry name" value="GLUCOSAMINE--FRUCTOSE-6-PHOSPHATE AMINOTRANSFERASE, ISOMERIZING"/>
    <property type="match status" value="1"/>
</dbReference>
<evidence type="ECO:0000259" key="2">
    <source>
        <dbReference type="PROSITE" id="PS51464"/>
    </source>
</evidence>
<evidence type="ECO:0000313" key="4">
    <source>
        <dbReference type="Proteomes" id="UP000325372"/>
    </source>
</evidence>
<dbReference type="InterPro" id="IPR035490">
    <property type="entry name" value="GlmS/FrlB_SIS"/>
</dbReference>
<keyword evidence="4" id="KW-1185">Reference proteome</keyword>
<keyword evidence="1" id="KW-0677">Repeat</keyword>
<dbReference type="AlphaFoldDB" id="A0A5N0TCT6"/>
<dbReference type="Pfam" id="PF01380">
    <property type="entry name" value="SIS"/>
    <property type="match status" value="2"/>
</dbReference>
<dbReference type="PANTHER" id="PTHR10937:SF8">
    <property type="entry name" value="AMINOTRANSFERASE-RELATED"/>
    <property type="match status" value="1"/>
</dbReference>
<dbReference type="SUPFAM" id="SSF53697">
    <property type="entry name" value="SIS domain"/>
    <property type="match status" value="1"/>
</dbReference>
<dbReference type="PROSITE" id="PS51464">
    <property type="entry name" value="SIS"/>
    <property type="match status" value="2"/>
</dbReference>
<protein>
    <submittedName>
        <fullName evidence="3">SIS domain-containing protein</fullName>
    </submittedName>
</protein>
<dbReference type="Proteomes" id="UP000325372">
    <property type="component" value="Unassembled WGS sequence"/>
</dbReference>
<sequence>MTMTTSPAAPARAPESTAMFREAAEAARVVSDQIEHNRDIARDIGRLLRERDPAFMLTVARGSSDHAATYGKYLVETRSGLFTASAAPSVNSIYKAPMQFERGACIVISQSGASPDLLAVAEAARRGGAPVIALVNVESSPLAEMADAVLPLRAGPENSVAATKSFIGSLSALVQLTAEWQDDQDLRDALATAPEHLAAAWDCDWSAALEPIMATRSLFTLGRGIGLGIAQEAALKFKEVCGLHAEAYSSAEVLHGPVTIARDAFPMLVMAQDDATAPGVRDLVAELSGRDLTLMTAGVTAPGAIELPTPSAHPVIEPLLRIQSFYRLANQLSLALGQDPDNPPFLRKVTATV</sequence>
<dbReference type="EMBL" id="VYXP01000003">
    <property type="protein sequence ID" value="KAA9132780.1"/>
    <property type="molecule type" value="Genomic_DNA"/>
</dbReference>
<feature type="domain" description="SIS" evidence="2">
    <location>
        <begin position="44"/>
        <end position="186"/>
    </location>
</feature>
<dbReference type="CDD" id="cd05009">
    <property type="entry name" value="SIS_GlmS_GlmD_2"/>
    <property type="match status" value="1"/>
</dbReference>
<name>A0A5N0TCT6_9GAMM</name>
<dbReference type="InterPro" id="IPR046348">
    <property type="entry name" value="SIS_dom_sf"/>
</dbReference>
<dbReference type="CDD" id="cd05008">
    <property type="entry name" value="SIS_GlmS_GlmD_1"/>
    <property type="match status" value="1"/>
</dbReference>
<comment type="caution">
    <text evidence="3">The sequence shown here is derived from an EMBL/GenBank/DDBJ whole genome shotgun (WGS) entry which is preliminary data.</text>
</comment>
<dbReference type="InterPro" id="IPR001347">
    <property type="entry name" value="SIS_dom"/>
</dbReference>
<feature type="domain" description="SIS" evidence="2">
    <location>
        <begin position="208"/>
        <end position="343"/>
    </location>
</feature>
<evidence type="ECO:0000313" key="3">
    <source>
        <dbReference type="EMBL" id="KAA9132780.1"/>
    </source>
</evidence>